<dbReference type="InterPro" id="IPR031165">
    <property type="entry name" value="GNAT_YJDJ"/>
</dbReference>
<dbReference type="PANTHER" id="PTHR31435:SF9">
    <property type="entry name" value="PROTEIN NATD1"/>
    <property type="match status" value="1"/>
</dbReference>
<protein>
    <submittedName>
        <fullName evidence="2">N-acetyltransferase</fullName>
    </submittedName>
</protein>
<dbReference type="InterPro" id="IPR016181">
    <property type="entry name" value="Acyl_CoA_acyltransferase"/>
</dbReference>
<comment type="caution">
    <text evidence="2">The sequence shown here is derived from an EMBL/GenBank/DDBJ whole genome shotgun (WGS) entry which is preliminary data.</text>
</comment>
<gene>
    <name evidence="2" type="ORF">AHMF7605_24980</name>
</gene>
<evidence type="ECO:0000313" key="3">
    <source>
        <dbReference type="Proteomes" id="UP000240357"/>
    </source>
</evidence>
<keyword evidence="2" id="KW-0808">Transferase</keyword>
<feature type="domain" description="N-acetyltransferase" evidence="1">
    <location>
        <begin position="4"/>
        <end position="90"/>
    </location>
</feature>
<dbReference type="OrthoDB" id="9793389at2"/>
<dbReference type="GO" id="GO:0016740">
    <property type="term" value="F:transferase activity"/>
    <property type="evidence" value="ECO:0007669"/>
    <property type="project" value="UniProtKB-KW"/>
</dbReference>
<dbReference type="CDD" id="cd04301">
    <property type="entry name" value="NAT_SF"/>
    <property type="match status" value="1"/>
</dbReference>
<dbReference type="Proteomes" id="UP000240357">
    <property type="component" value="Unassembled WGS sequence"/>
</dbReference>
<dbReference type="EMBL" id="PYFT01000001">
    <property type="protein sequence ID" value="PSR56516.1"/>
    <property type="molecule type" value="Genomic_DNA"/>
</dbReference>
<reference evidence="2 3" key="1">
    <citation type="submission" date="2018-03" db="EMBL/GenBank/DDBJ databases">
        <title>Adhaeribacter sp. HMF7605 Genome sequencing and assembly.</title>
        <authorList>
            <person name="Kang H."/>
            <person name="Kang J."/>
            <person name="Cha I."/>
            <person name="Kim H."/>
            <person name="Joh K."/>
        </authorList>
    </citation>
    <scope>NUCLEOTIDE SEQUENCE [LARGE SCALE GENOMIC DNA]</scope>
    <source>
        <strain evidence="2 3">HMF7605</strain>
    </source>
</reference>
<accession>A0A2T2YLX4</accession>
<sequence length="90" mass="10277">MDIIHDPDDLRFYAEVAGEEAELTYTYPEDTVMDLDYTYIPPAARNKGLADQLVKAGLDFARESNFQVIPSCPVVEAYVKRHPEYHDIVI</sequence>
<evidence type="ECO:0000259" key="1">
    <source>
        <dbReference type="PROSITE" id="PS51729"/>
    </source>
</evidence>
<dbReference type="SUPFAM" id="SSF55729">
    <property type="entry name" value="Acyl-CoA N-acyltransferases (Nat)"/>
    <property type="match status" value="1"/>
</dbReference>
<dbReference type="Gene3D" id="3.40.630.30">
    <property type="match status" value="1"/>
</dbReference>
<dbReference type="Pfam" id="PF14542">
    <property type="entry name" value="Acetyltransf_CG"/>
    <property type="match status" value="1"/>
</dbReference>
<dbReference type="AlphaFoldDB" id="A0A2T2YLX4"/>
<dbReference type="PROSITE" id="PS51729">
    <property type="entry name" value="GNAT_YJDJ"/>
    <property type="match status" value="1"/>
</dbReference>
<keyword evidence="3" id="KW-1185">Reference proteome</keyword>
<dbReference type="InterPro" id="IPR045057">
    <property type="entry name" value="Gcn5-rel_NAT"/>
</dbReference>
<dbReference type="RefSeq" id="WP_106932694.1">
    <property type="nucleotide sequence ID" value="NZ_PYFT01000001.1"/>
</dbReference>
<evidence type="ECO:0000313" key="2">
    <source>
        <dbReference type="EMBL" id="PSR56516.1"/>
    </source>
</evidence>
<name>A0A2T2YLX4_9BACT</name>
<dbReference type="PANTHER" id="PTHR31435">
    <property type="entry name" value="PROTEIN NATD1"/>
    <property type="match status" value="1"/>
</dbReference>
<proteinExistence type="predicted"/>
<organism evidence="2 3">
    <name type="scientific">Adhaeribacter arboris</name>
    <dbReference type="NCBI Taxonomy" id="2072846"/>
    <lineage>
        <taxon>Bacteria</taxon>
        <taxon>Pseudomonadati</taxon>
        <taxon>Bacteroidota</taxon>
        <taxon>Cytophagia</taxon>
        <taxon>Cytophagales</taxon>
        <taxon>Hymenobacteraceae</taxon>
        <taxon>Adhaeribacter</taxon>
    </lineage>
</organism>